<evidence type="ECO:0000313" key="2">
    <source>
        <dbReference type="EMBL" id="NHN31783.1"/>
    </source>
</evidence>
<dbReference type="InterPro" id="IPR018745">
    <property type="entry name" value="MpsC"/>
</dbReference>
<dbReference type="RefSeq" id="WP_166152073.1">
    <property type="nucleotide sequence ID" value="NZ_JAAOIW010000006.1"/>
</dbReference>
<accession>A0ABX0JAH7</accession>
<name>A0ABX0JAH7_9BACL</name>
<organism evidence="2 3">
    <name type="scientific">Paenibacillus agricola</name>
    <dbReference type="NCBI Taxonomy" id="2716264"/>
    <lineage>
        <taxon>Bacteria</taxon>
        <taxon>Bacillati</taxon>
        <taxon>Bacillota</taxon>
        <taxon>Bacilli</taxon>
        <taxon>Bacillales</taxon>
        <taxon>Paenibacillaceae</taxon>
        <taxon>Paenibacillus</taxon>
    </lineage>
</organism>
<protein>
    <submittedName>
        <fullName evidence="2">DUF2294 family protein</fullName>
    </submittedName>
</protein>
<proteinExistence type="predicted"/>
<reference evidence="2" key="1">
    <citation type="submission" date="2020-03" db="EMBL/GenBank/DDBJ databases">
        <title>Draft sequencing of Paenibacilllus sp. S3N08.</title>
        <authorList>
            <person name="Kim D.-U."/>
        </authorList>
    </citation>
    <scope>NUCLEOTIDE SEQUENCE</scope>
    <source>
        <strain evidence="2">S3N08</strain>
    </source>
</reference>
<keyword evidence="3" id="KW-1185">Reference proteome</keyword>
<evidence type="ECO:0000313" key="3">
    <source>
        <dbReference type="Proteomes" id="UP001165962"/>
    </source>
</evidence>
<dbReference type="EMBL" id="JAAOIW010000006">
    <property type="protein sequence ID" value="NHN31783.1"/>
    <property type="molecule type" value="Genomic_DNA"/>
</dbReference>
<dbReference type="Proteomes" id="UP001165962">
    <property type="component" value="Unassembled WGS sequence"/>
</dbReference>
<gene>
    <name evidence="2" type="ORF">G9U52_18265</name>
</gene>
<comment type="caution">
    <text evidence="2">The sequence shown here is derived from an EMBL/GenBank/DDBJ whole genome shotgun (WGS) entry which is preliminary data.</text>
</comment>
<feature type="domain" description="Na+-translocating membrane potential-generating system MpsC" evidence="1">
    <location>
        <begin position="4"/>
        <end position="110"/>
    </location>
</feature>
<evidence type="ECO:0000259" key="1">
    <source>
        <dbReference type="Pfam" id="PF10057"/>
    </source>
</evidence>
<sequence length="226" mass="26243">MENKEIISQLSSYIGKLLRERFGKGPESIHISLDSRCVTLQLHNFIGPVEKLLLEQQKVEAFRDTRVLVMESLIPELSRFIEQTIGHEIEDMYYDWDLETHSGIVVGLFKSAAGHEEDAYANKHAIHERIRKVTKDCEKMPDDVHSFWASPKTLVIIREGLLVLIEKQLVELGYESTLRIAKRILEKLHFAKDVQIEAILDRTISGMYLDWKFDKDKSILVYTFKN</sequence>
<feature type="domain" description="Na+-translocating membrane potential-generating system MpsC" evidence="1">
    <location>
        <begin position="124"/>
        <end position="225"/>
    </location>
</feature>
<dbReference type="Pfam" id="PF10057">
    <property type="entry name" value="MpsC"/>
    <property type="match status" value="2"/>
</dbReference>